<sequence>MKNYLLHLLDYELWANQRVIMALETLDNPPARAVAVMGHILAAQQVWFGRVLHETTFVSIWEDTPVSWMEETAQRQHRRITSYVTSLPETNLLEPIDYMSSKGEPYKSTLLDILTHMSHHAAYHRGQVVQLIRPMLPEAPVTDFIVWTRDV</sequence>
<evidence type="ECO:0000256" key="3">
    <source>
        <dbReference type="PIRSR" id="PIRSR607837-1"/>
    </source>
</evidence>
<evidence type="ECO:0000256" key="2">
    <source>
        <dbReference type="ARBA" id="ARBA00022723"/>
    </source>
</evidence>
<dbReference type="Pfam" id="PF05163">
    <property type="entry name" value="DinB"/>
    <property type="match status" value="1"/>
</dbReference>
<dbReference type="SUPFAM" id="SSF109854">
    <property type="entry name" value="DinB/YfiT-like putative metalloenzymes"/>
    <property type="match status" value="1"/>
</dbReference>
<evidence type="ECO:0000313" key="5">
    <source>
        <dbReference type="Proteomes" id="UP000187941"/>
    </source>
</evidence>
<dbReference type="STRING" id="1178516.AWR27_11855"/>
<keyword evidence="2 3" id="KW-0479">Metal-binding</keyword>
<accession>A0A1P9WX70</accession>
<organism evidence="4 5">
    <name type="scientific">Spirosoma montaniterrae</name>
    <dbReference type="NCBI Taxonomy" id="1178516"/>
    <lineage>
        <taxon>Bacteria</taxon>
        <taxon>Pseudomonadati</taxon>
        <taxon>Bacteroidota</taxon>
        <taxon>Cytophagia</taxon>
        <taxon>Cytophagales</taxon>
        <taxon>Cytophagaceae</taxon>
        <taxon>Spirosoma</taxon>
    </lineage>
</organism>
<dbReference type="InterPro" id="IPR007837">
    <property type="entry name" value="DinB"/>
</dbReference>
<dbReference type="RefSeq" id="WP_077131390.1">
    <property type="nucleotide sequence ID" value="NZ_CP014263.1"/>
</dbReference>
<protein>
    <submittedName>
        <fullName evidence="4">Damage-inducible protein DinB</fullName>
    </submittedName>
</protein>
<name>A0A1P9WX70_9BACT</name>
<feature type="binding site" evidence="3">
    <location>
        <position position="120"/>
    </location>
    <ligand>
        <name>a divalent metal cation</name>
        <dbReference type="ChEBI" id="CHEBI:60240"/>
    </ligand>
</feature>
<comment type="similarity">
    <text evidence="1">Belongs to the DinB family.</text>
</comment>
<gene>
    <name evidence="4" type="ORF">AWR27_11855</name>
</gene>
<keyword evidence="5" id="KW-1185">Reference proteome</keyword>
<dbReference type="EMBL" id="CP014263">
    <property type="protein sequence ID" value="AQG79959.1"/>
    <property type="molecule type" value="Genomic_DNA"/>
</dbReference>
<dbReference type="Proteomes" id="UP000187941">
    <property type="component" value="Chromosome"/>
</dbReference>
<dbReference type="GO" id="GO:0046872">
    <property type="term" value="F:metal ion binding"/>
    <property type="evidence" value="ECO:0007669"/>
    <property type="project" value="UniProtKB-KW"/>
</dbReference>
<dbReference type="InterPro" id="IPR034660">
    <property type="entry name" value="DinB/YfiT-like"/>
</dbReference>
<dbReference type="PANTHER" id="PTHR37302:SF3">
    <property type="entry name" value="DAMAGE-INDUCIBLE PROTEIN DINB"/>
    <property type="match status" value="1"/>
</dbReference>
<evidence type="ECO:0000313" key="4">
    <source>
        <dbReference type="EMBL" id="AQG79959.1"/>
    </source>
</evidence>
<feature type="binding site" evidence="3">
    <location>
        <position position="124"/>
    </location>
    <ligand>
        <name>a divalent metal cation</name>
        <dbReference type="ChEBI" id="CHEBI:60240"/>
    </ligand>
</feature>
<dbReference type="Gene3D" id="1.20.120.450">
    <property type="entry name" value="dinb family like domain"/>
    <property type="match status" value="1"/>
</dbReference>
<dbReference type="AlphaFoldDB" id="A0A1P9WX70"/>
<feature type="binding site" evidence="3">
    <location>
        <position position="39"/>
    </location>
    <ligand>
        <name>a divalent metal cation</name>
        <dbReference type="ChEBI" id="CHEBI:60240"/>
    </ligand>
</feature>
<dbReference type="OrthoDB" id="9811413at2"/>
<evidence type="ECO:0000256" key="1">
    <source>
        <dbReference type="ARBA" id="ARBA00008635"/>
    </source>
</evidence>
<reference evidence="4 5" key="1">
    <citation type="submission" date="2016-01" db="EMBL/GenBank/DDBJ databases">
        <authorList>
            <person name="Oliw E.H."/>
        </authorList>
    </citation>
    <scope>NUCLEOTIDE SEQUENCE [LARGE SCALE GENOMIC DNA]</scope>
    <source>
        <strain evidence="4 5">DY10</strain>
    </source>
</reference>
<dbReference type="KEGG" id="smon:AWR27_11855"/>
<dbReference type="PANTHER" id="PTHR37302">
    <property type="entry name" value="SLR1116 PROTEIN"/>
    <property type="match status" value="1"/>
</dbReference>
<proteinExistence type="inferred from homology"/>